<gene>
    <name evidence="7" type="ORF">V5O48_002180</name>
</gene>
<comment type="caution">
    <text evidence="7">The sequence shown here is derived from an EMBL/GenBank/DDBJ whole genome shotgun (WGS) entry which is preliminary data.</text>
</comment>
<dbReference type="PANTHER" id="PTHR46468:SF1">
    <property type="entry name" value="SENTRIN-SPECIFIC PROTEASE 8"/>
    <property type="match status" value="1"/>
</dbReference>
<dbReference type="Proteomes" id="UP001465976">
    <property type="component" value="Unassembled WGS sequence"/>
</dbReference>
<feature type="domain" description="Ubiquitin-like protease family profile" evidence="6">
    <location>
        <begin position="516"/>
        <end position="702"/>
    </location>
</feature>
<feature type="compositionally biased region" description="Polar residues" evidence="5">
    <location>
        <begin position="852"/>
        <end position="866"/>
    </location>
</feature>
<keyword evidence="3" id="KW-0378">Hydrolase</keyword>
<evidence type="ECO:0000256" key="3">
    <source>
        <dbReference type="ARBA" id="ARBA00022801"/>
    </source>
</evidence>
<evidence type="ECO:0000256" key="4">
    <source>
        <dbReference type="ARBA" id="ARBA00022807"/>
    </source>
</evidence>
<evidence type="ECO:0000313" key="7">
    <source>
        <dbReference type="EMBL" id="KAL0579828.1"/>
    </source>
</evidence>
<feature type="region of interest" description="Disordered" evidence="5">
    <location>
        <begin position="823"/>
        <end position="873"/>
    </location>
</feature>
<feature type="region of interest" description="Disordered" evidence="5">
    <location>
        <begin position="407"/>
        <end position="471"/>
    </location>
</feature>
<keyword evidence="2" id="KW-0645">Protease</keyword>
<name>A0ABR3FWP7_9AGAR</name>
<feature type="compositionally biased region" description="Basic and acidic residues" evidence="5">
    <location>
        <begin position="952"/>
        <end position="967"/>
    </location>
</feature>
<reference evidence="7 8" key="1">
    <citation type="submission" date="2024-02" db="EMBL/GenBank/DDBJ databases">
        <title>A draft genome for the cacao thread blight pathogen Marasmius crinis-equi.</title>
        <authorList>
            <person name="Cohen S.P."/>
            <person name="Baruah I.K."/>
            <person name="Amoako-Attah I."/>
            <person name="Bukari Y."/>
            <person name="Meinhardt L.W."/>
            <person name="Bailey B.A."/>
        </authorList>
    </citation>
    <scope>NUCLEOTIDE SEQUENCE [LARGE SCALE GENOMIC DNA]</scope>
    <source>
        <strain evidence="7 8">GH-76</strain>
    </source>
</reference>
<proteinExistence type="inferred from homology"/>
<dbReference type="InterPro" id="IPR003653">
    <property type="entry name" value="Peptidase_C48_C"/>
</dbReference>
<feature type="region of interest" description="Disordered" evidence="5">
    <location>
        <begin position="915"/>
        <end position="999"/>
    </location>
</feature>
<evidence type="ECO:0000256" key="1">
    <source>
        <dbReference type="ARBA" id="ARBA00005234"/>
    </source>
</evidence>
<dbReference type="Gene3D" id="3.40.395.10">
    <property type="entry name" value="Adenoviral Proteinase, Chain A"/>
    <property type="match status" value="1"/>
</dbReference>
<protein>
    <recommendedName>
        <fullName evidence="6">Ubiquitin-like protease family profile domain-containing protein</fullName>
    </recommendedName>
</protein>
<evidence type="ECO:0000259" key="6">
    <source>
        <dbReference type="PROSITE" id="PS50600"/>
    </source>
</evidence>
<dbReference type="EMBL" id="JBAHYK010000047">
    <property type="protein sequence ID" value="KAL0579828.1"/>
    <property type="molecule type" value="Genomic_DNA"/>
</dbReference>
<sequence length="1728" mass="194362">MEGVFAPDRIQAQPPPGALIQHEPSKTIRNIGMYPWRTALLFHEWNEIKNEYLDHQFSLTAQSILSEISNYVGKRLKGKTFDFTEAIVNSKGTGRGLIIRLAFALIFLDRAPIILGGIRKAIPVPDPIPRTRIIGRKSLNVRALKLLDNWPKFFREAEIALEAYDKAGTDKRNLDSMNFNAGSVADVQMNMFSKCLKHVQNIKSRITHLKIHTITLNIELCALFLHWFSLGHADLPHSSSEFKSQLKKNRILEGQILPTGNEAYDVTKLRTALHTALALSPLIVLSPEINLFTQDAQSLNMLQLWFHFGNQQPHMLKALDAILWDEMNSVDGCNKTALDALRSILQRAKPLLYDIDTESQQWFSRTYGEVDYRQETPIWSWISQLPENERDGSIEPEEEQLDIDCENEDLKDKNSPSIPDAYDATSKDSTEVTENSLQNVPTTDEIELSTTNPEHSSTFPQSTSNISRDLSSTKADENLSVSARFFEITGFDPNVEDAESWLVTTKLPERIVINHISLTTKDLCRLQQKNWINDEIINAFFSCFEFPSNCWILSSLLWTMSLQKLSSCQTESMVPKEIERHKARFMSCSRIMIPIHDIMLNHWIAVAIDRDANKITVYDSLAGVHAANNAQLRVNKMLSFLHKKLTNIDDRLQHVKEWLKKMYQECSLTLPVWSENIQPSTQGLQTNAYDCGIFALANIVLHGLTGGVDNNLLTQRVVPSIRAGILHRLLATNASSSSENGLPTSIPIRPNQKTTDHIERNISRNVDVDLVNAIEHADEDVIDNGSFIETDTEFAGLLAATESPVSGTTRGVDKDKQLVQLDQTATPNILDSMTRVPTTRGQSPESLDMNVDSGNRSSSSVGNISQPKPVLEENSDEIVHATTSTVMNTNEGANGFQTQDTLIGLHGSKTARLTTHDTLSRSPSPVDSEDQPSIEFKAKDESATYCRRSSREKKPVERSEGAKDGSTRRVVRHVNRKTGKGAKATPVSAKRTVPGTPKVSKHYVASQIALDQPSLVPDLEHHDTESTEQLERLLYASGEIKIAPDSTAKYPAHDSSLSRPEPPPKEVHPNPFPVKRVIPLTFDEYQDCDEHALQQMFRYCPVVVSNVPRMNKNSRWDAPTLKKLGCIHAMRQAHDKSIIPVKEVNEIIVKTSLNDALAHGMKVNMGKPLNFLDIPGYGDFYCDTLLASELYAYKQTLAHPRLFQPIPEDNIWHLVATKDVFTPLHMDAEGAAVMILVEVGAKLVFMLVPSSRDMSEAANVHYSLDMDPDMDRTWSSAVTNGQIGNVVGWEVQGVLLRPGDMLWTCWALFHSFVMGRSVTNTDHTKNRTSLVRLMVFWHKEFVEREWQPGSLQNDDLPHMPDWMSMTGFVDFLTLSNIFELGPALWRETYDGEEPDEEQIAEFDLARTLSRQIFQRYTKLFNVRVIDVATGHHIRAMHVWEDIRCSFVVQQIVCLLRHSQTALHRNFADIPSPEQLTSSIALHLQETGSVGERILDRFRSMTGNKPPKSTLFPVSETCDSYEWTYHSHIGNPYKFQLYTIDGTSYDDVEWCTIQQEIDVAIDREYSIDKEYSDSDPSDESSSQSSLESDASGTTDGDLMEEHARTASRGVETPSSNNSHSFDEDHSRRVLNQDAGHDLNEDNMSVLSLEMWHHTRENAVEPATVPEDRELDRTSLRCSPISNSGEGPSTNIGAISLDALASSSKHTSSSGKRVRNDRDSSKRGHKKQKR</sequence>
<dbReference type="PANTHER" id="PTHR46468">
    <property type="entry name" value="SENTRIN-SPECIFIC PROTEASE 8"/>
    <property type="match status" value="1"/>
</dbReference>
<dbReference type="InterPro" id="IPR038765">
    <property type="entry name" value="Papain-like_cys_pep_sf"/>
</dbReference>
<feature type="compositionally biased region" description="Basic residues" evidence="5">
    <location>
        <begin position="969"/>
        <end position="980"/>
    </location>
</feature>
<dbReference type="SUPFAM" id="SSF54001">
    <property type="entry name" value="Cysteine proteinases"/>
    <property type="match status" value="1"/>
</dbReference>
<evidence type="ECO:0000256" key="5">
    <source>
        <dbReference type="SAM" id="MobiDB-lite"/>
    </source>
</evidence>
<feature type="compositionally biased region" description="Low complexity" evidence="5">
    <location>
        <begin position="1578"/>
        <end position="1590"/>
    </location>
</feature>
<feature type="compositionally biased region" description="Polar residues" evidence="5">
    <location>
        <begin position="432"/>
        <end position="471"/>
    </location>
</feature>
<comment type="similarity">
    <text evidence="1">Belongs to the peptidase C48 family.</text>
</comment>
<dbReference type="Pfam" id="PF02902">
    <property type="entry name" value="Peptidase_C48"/>
    <property type="match status" value="1"/>
</dbReference>
<organism evidence="7 8">
    <name type="scientific">Marasmius crinis-equi</name>
    <dbReference type="NCBI Taxonomy" id="585013"/>
    <lineage>
        <taxon>Eukaryota</taxon>
        <taxon>Fungi</taxon>
        <taxon>Dikarya</taxon>
        <taxon>Basidiomycota</taxon>
        <taxon>Agaricomycotina</taxon>
        <taxon>Agaricomycetes</taxon>
        <taxon>Agaricomycetidae</taxon>
        <taxon>Agaricales</taxon>
        <taxon>Marasmiineae</taxon>
        <taxon>Marasmiaceae</taxon>
        <taxon>Marasmius</taxon>
    </lineage>
</organism>
<accession>A0ABR3FWP7</accession>
<dbReference type="PROSITE" id="PS50600">
    <property type="entry name" value="ULP_PROTEASE"/>
    <property type="match status" value="1"/>
</dbReference>
<evidence type="ECO:0000256" key="2">
    <source>
        <dbReference type="ARBA" id="ARBA00022670"/>
    </source>
</evidence>
<dbReference type="InterPro" id="IPR044613">
    <property type="entry name" value="Nep1/2-like"/>
</dbReference>
<keyword evidence="4" id="KW-0788">Thiol protease</keyword>
<feature type="region of interest" description="Disordered" evidence="5">
    <location>
        <begin position="1045"/>
        <end position="1072"/>
    </location>
</feature>
<keyword evidence="8" id="KW-1185">Reference proteome</keyword>
<feature type="region of interest" description="Disordered" evidence="5">
    <location>
        <begin position="1675"/>
        <end position="1728"/>
    </location>
</feature>
<feature type="region of interest" description="Disordered" evidence="5">
    <location>
        <begin position="1568"/>
        <end position="1624"/>
    </location>
</feature>
<feature type="compositionally biased region" description="Polar residues" evidence="5">
    <location>
        <begin position="1675"/>
        <end position="1691"/>
    </location>
</feature>
<feature type="compositionally biased region" description="Polar residues" evidence="5">
    <location>
        <begin position="823"/>
        <end position="845"/>
    </location>
</feature>
<evidence type="ECO:0000313" key="8">
    <source>
        <dbReference type="Proteomes" id="UP001465976"/>
    </source>
</evidence>